<sequence>MTVIAPPSRPPALSPSRASDFLQCPLLFRLRTVDRVPEPASSAATRGTLVHSVLERLFDAPAGERTPALAQELLPAEWAKLQEADPRVKELFAPGGDAESEGVDNWLDAASRLVSTYFTLEDPNRLQPAERELLLETQLPDGPLLRGIVDRLDVKPDDGAIRVVDYKTGRSPNPRYEGKVLFQLRFYGLVLWRERGTIPKMLQLVYLGDGQILRAEPTAEQLEGAERKIRWVWSEIEKAARTETWEPRPSKLCDWCSHRALCPAFDGTPPPIPEGAVEIRLGIS</sequence>
<keyword evidence="5" id="KW-0378">Hydrolase</keyword>
<comment type="caution">
    <text evidence="5">The sequence shown here is derived from an EMBL/GenBank/DDBJ whole genome shotgun (WGS) entry which is preliminary data.</text>
</comment>
<keyword evidence="6" id="KW-1185">Reference proteome</keyword>
<evidence type="ECO:0000313" key="5">
    <source>
        <dbReference type="EMBL" id="GAA1870635.1"/>
    </source>
</evidence>
<keyword evidence="5" id="KW-0269">Exonuclease</keyword>
<dbReference type="Gene3D" id="3.90.320.10">
    <property type="match status" value="1"/>
</dbReference>
<evidence type="ECO:0000259" key="4">
    <source>
        <dbReference type="Pfam" id="PF12705"/>
    </source>
</evidence>
<evidence type="ECO:0000313" key="6">
    <source>
        <dbReference type="Proteomes" id="UP001501094"/>
    </source>
</evidence>
<protein>
    <submittedName>
        <fullName evidence="5">RecB family exonuclease</fullName>
    </submittedName>
</protein>
<keyword evidence="2" id="KW-0547">Nucleotide-binding</keyword>
<evidence type="ECO:0000256" key="3">
    <source>
        <dbReference type="ARBA" id="ARBA00023204"/>
    </source>
</evidence>
<dbReference type="InterPro" id="IPR011335">
    <property type="entry name" value="Restrct_endonuc-II-like"/>
</dbReference>
<gene>
    <name evidence="5" type="ORF">GCM10009751_32150</name>
</gene>
<dbReference type="RefSeq" id="WP_344104847.1">
    <property type="nucleotide sequence ID" value="NZ_BAAANL010000007.1"/>
</dbReference>
<dbReference type="InterPro" id="IPR011604">
    <property type="entry name" value="PDDEXK-like_dom_sf"/>
</dbReference>
<dbReference type="EMBL" id="BAAANL010000007">
    <property type="protein sequence ID" value="GAA1870635.1"/>
    <property type="molecule type" value="Genomic_DNA"/>
</dbReference>
<dbReference type="Pfam" id="PF12705">
    <property type="entry name" value="PDDEXK_1"/>
    <property type="match status" value="1"/>
</dbReference>
<dbReference type="InterPro" id="IPR038726">
    <property type="entry name" value="PDDEXK_AddAB-type"/>
</dbReference>
<organism evidence="5 6">
    <name type="scientific">Myceligenerans crystallogenes</name>
    <dbReference type="NCBI Taxonomy" id="316335"/>
    <lineage>
        <taxon>Bacteria</taxon>
        <taxon>Bacillati</taxon>
        <taxon>Actinomycetota</taxon>
        <taxon>Actinomycetes</taxon>
        <taxon>Micrococcales</taxon>
        <taxon>Promicromonosporaceae</taxon>
        <taxon>Myceligenerans</taxon>
    </lineage>
</organism>
<keyword evidence="2" id="KW-0067">ATP-binding</keyword>
<reference evidence="5 6" key="1">
    <citation type="journal article" date="2019" name="Int. J. Syst. Evol. Microbiol.">
        <title>The Global Catalogue of Microorganisms (GCM) 10K type strain sequencing project: providing services to taxonomists for standard genome sequencing and annotation.</title>
        <authorList>
            <consortium name="The Broad Institute Genomics Platform"/>
            <consortium name="The Broad Institute Genome Sequencing Center for Infectious Disease"/>
            <person name="Wu L."/>
            <person name="Ma J."/>
        </authorList>
    </citation>
    <scope>NUCLEOTIDE SEQUENCE [LARGE SCALE GENOMIC DNA]</scope>
    <source>
        <strain evidence="5 6">JCM 14326</strain>
    </source>
</reference>
<keyword evidence="3" id="KW-0234">DNA repair</keyword>
<evidence type="ECO:0000256" key="2">
    <source>
        <dbReference type="ARBA" id="ARBA00022806"/>
    </source>
</evidence>
<evidence type="ECO:0000256" key="1">
    <source>
        <dbReference type="ARBA" id="ARBA00022763"/>
    </source>
</evidence>
<dbReference type="Proteomes" id="UP001501094">
    <property type="component" value="Unassembled WGS sequence"/>
</dbReference>
<dbReference type="GO" id="GO:0004527">
    <property type="term" value="F:exonuclease activity"/>
    <property type="evidence" value="ECO:0007669"/>
    <property type="project" value="UniProtKB-KW"/>
</dbReference>
<dbReference type="SUPFAM" id="SSF52980">
    <property type="entry name" value="Restriction endonuclease-like"/>
    <property type="match status" value="1"/>
</dbReference>
<keyword evidence="1" id="KW-0227">DNA damage</keyword>
<keyword evidence="2" id="KW-0347">Helicase</keyword>
<keyword evidence="5" id="KW-0540">Nuclease</keyword>
<name>A0ABN2NIP5_9MICO</name>
<accession>A0ABN2NIP5</accession>
<feature type="domain" description="PD-(D/E)XK endonuclease-like" evidence="4">
    <location>
        <begin position="13"/>
        <end position="263"/>
    </location>
</feature>
<proteinExistence type="predicted"/>